<dbReference type="InterPro" id="IPR036390">
    <property type="entry name" value="WH_DNA-bd_sf"/>
</dbReference>
<feature type="region of interest" description="Disordered" evidence="8">
    <location>
        <begin position="269"/>
        <end position="338"/>
    </location>
</feature>
<dbReference type="Proteomes" id="UP000467841">
    <property type="component" value="Unassembled WGS sequence"/>
</dbReference>
<feature type="compositionally biased region" description="Basic and acidic residues" evidence="8">
    <location>
        <begin position="795"/>
        <end position="810"/>
    </location>
</feature>
<evidence type="ECO:0000256" key="4">
    <source>
        <dbReference type="ARBA" id="ARBA00022776"/>
    </source>
</evidence>
<keyword evidence="6" id="KW-0539">Nucleus</keyword>
<evidence type="ECO:0000256" key="3">
    <source>
        <dbReference type="ARBA" id="ARBA00022618"/>
    </source>
</evidence>
<feature type="region of interest" description="Disordered" evidence="8">
    <location>
        <begin position="795"/>
        <end position="814"/>
    </location>
</feature>
<evidence type="ECO:0000256" key="2">
    <source>
        <dbReference type="ARBA" id="ARBA00009870"/>
    </source>
</evidence>
<evidence type="ECO:0000256" key="6">
    <source>
        <dbReference type="ARBA" id="ARBA00023242"/>
    </source>
</evidence>
<dbReference type="InterPro" id="IPR039781">
    <property type="entry name" value="Rad21/Rec8-like"/>
</dbReference>
<feature type="compositionally biased region" description="Basic and acidic residues" evidence="8">
    <location>
        <begin position="687"/>
        <end position="701"/>
    </location>
</feature>
<dbReference type="InterPro" id="IPR006909">
    <property type="entry name" value="Rad21/Rec8_C_eu"/>
</dbReference>
<dbReference type="FunFam" id="1.10.10.580:FF:000002">
    <property type="entry name" value="Sister chromatid cohesion 1 protein 4"/>
    <property type="match status" value="1"/>
</dbReference>
<dbReference type="GO" id="GO:0051301">
    <property type="term" value="P:cell division"/>
    <property type="evidence" value="ECO:0007669"/>
    <property type="project" value="UniProtKB-KW"/>
</dbReference>
<feature type="domain" description="Rad21/Rec8-like protein N-terminal" evidence="10">
    <location>
        <begin position="1"/>
        <end position="101"/>
    </location>
</feature>
<evidence type="ECO:0008006" key="13">
    <source>
        <dbReference type="Google" id="ProtNLM"/>
    </source>
</evidence>
<dbReference type="Pfam" id="PF04824">
    <property type="entry name" value="Rad21_Rec8"/>
    <property type="match status" value="1"/>
</dbReference>
<proteinExistence type="inferred from homology"/>
<sequence length="1024" mass="112548">MFYSQFILAKKGPLGTIWIAAHLERKLRKNQVADTDIGVSVDSILFPEAPIALRLSSHLLLGVVRIYSRKVNYLFDDCSEALLKVKQAFRSAAVDLPPEESTAPYHSITLPETFDLDDFELPDNELFQGNYVDHHVSTREQITLQDTMDGVVYSTSQFGLDERFGDGDTSQVALDLDEEVFQEKDVIGSEDEGAPGDQNAYLDAATPERKDAMAGVSEAMPRDFNEEQVEDLAMSNEFIEDAQAPQTPGLVEVPNSSSVREQLACDEHTEVEDVNAEEGRKASGELDANELHRRDEDMSSEFNAGDSAVTPMEVDKTHEDENVNAQNEPEEERAEHVHVTSPCCSHITTEMEDPGQVMTEAGTNVNNVEADKSDAVPPVESPGEHCLSQEPKDPGEENQDHSAIATEVNQETDEQLNNAHATDEQLGNLTGFTDSDLPAPEIVLAAPNGLGDENGFMVESTPDKEGQGTCNEDAGNNNITGKKRTFTESTLTAESLNSVESVGLIQSKRTADSVPDDDDLLSSILVGKSSFLKMKPTPVLELATTKRLRSAPRSTATKRKVLMDDPMVLHGDVIRQQLTNTEDIRRVRKKAPCTITEIVMLQRQALEDGLLKEPIFTGMSVELVSLHNEPYDLRGIVIIESDDRRASVGVVEDDEGSVRAVEENKPEESSAPQACPIDSSEQPVEATHSEDQQEEMKDDNELGEKISDLEVLEEGNGAADEVNLVVNDEISQMPPSEDKLDPVEDLQVEGSHENHDGGLDGQDVCADLNAKSGTDVIEIAEDDLDDNAVLNETDLKLEDELPNEDKKADASAEVSEIGIDDQTPCDNTIGSVENGCVEAGDLGNLALENCNEPLVEANNDGVNPEIESDNRYEPHSEMFDEEAYMQSALDAEPTSRDGLMGDNDEMDTMEVAHDTGFLNVDDDEVDDDQEDDGDETRLLENSGWSSRTRAVAKYLQTLFDKEAENGKNVLVADKLLAGKTRKEASRMFFETLVLKTRDYIQVEQAKPYESIVIKPRPKLTKSIF</sequence>
<dbReference type="GO" id="GO:0005634">
    <property type="term" value="C:nucleus"/>
    <property type="evidence" value="ECO:0007669"/>
    <property type="project" value="UniProtKB-SubCell"/>
</dbReference>
<dbReference type="Pfam" id="PF04825">
    <property type="entry name" value="Rad21_Rec8_N"/>
    <property type="match status" value="1"/>
</dbReference>
<feature type="compositionally biased region" description="Basic and acidic residues" evidence="8">
    <location>
        <begin position="277"/>
        <end position="297"/>
    </location>
</feature>
<feature type="region of interest" description="Disordered" evidence="8">
    <location>
        <begin position="375"/>
        <end position="400"/>
    </location>
</feature>
<feature type="compositionally biased region" description="Basic and acidic residues" evidence="8">
    <location>
        <begin position="656"/>
        <end position="668"/>
    </location>
</feature>
<protein>
    <recommendedName>
        <fullName evidence="13">Rad21/Rec8-like protein N-terminal domain-containing protein</fullName>
    </recommendedName>
</protein>
<dbReference type="InterPro" id="IPR023093">
    <property type="entry name" value="ScpA-like_C"/>
</dbReference>
<comment type="subcellular location">
    <subcellularLocation>
        <location evidence="1">Nucleus</location>
    </subcellularLocation>
</comment>
<keyword evidence="12" id="KW-1185">Reference proteome</keyword>
<evidence type="ECO:0000313" key="12">
    <source>
        <dbReference type="Proteomes" id="UP000467841"/>
    </source>
</evidence>
<dbReference type="GO" id="GO:1990414">
    <property type="term" value="P:replication-born double-strand break repair via sister chromatid exchange"/>
    <property type="evidence" value="ECO:0007669"/>
    <property type="project" value="TreeGrafter"/>
</dbReference>
<organism evidence="11 12">
    <name type="scientific">Microthlaspi erraticum</name>
    <dbReference type="NCBI Taxonomy" id="1685480"/>
    <lineage>
        <taxon>Eukaryota</taxon>
        <taxon>Viridiplantae</taxon>
        <taxon>Streptophyta</taxon>
        <taxon>Embryophyta</taxon>
        <taxon>Tracheophyta</taxon>
        <taxon>Spermatophyta</taxon>
        <taxon>Magnoliopsida</taxon>
        <taxon>eudicotyledons</taxon>
        <taxon>Gunneridae</taxon>
        <taxon>Pentapetalae</taxon>
        <taxon>rosids</taxon>
        <taxon>malvids</taxon>
        <taxon>Brassicales</taxon>
        <taxon>Brassicaceae</taxon>
        <taxon>Coluteocarpeae</taxon>
        <taxon>Microthlaspi</taxon>
    </lineage>
</organism>
<dbReference type="AlphaFoldDB" id="A0A6D2HYB4"/>
<feature type="region of interest" description="Disordered" evidence="8">
    <location>
        <begin position="645"/>
        <end position="701"/>
    </location>
</feature>
<dbReference type="InterPro" id="IPR006910">
    <property type="entry name" value="Rad21_Rec8_N"/>
</dbReference>
<dbReference type="GO" id="GO:0003682">
    <property type="term" value="F:chromatin binding"/>
    <property type="evidence" value="ECO:0007669"/>
    <property type="project" value="TreeGrafter"/>
</dbReference>
<evidence type="ECO:0000256" key="5">
    <source>
        <dbReference type="ARBA" id="ARBA00022829"/>
    </source>
</evidence>
<dbReference type="Gene3D" id="1.10.10.580">
    <property type="entry name" value="Structural maintenance of chromosome 1. Chain E"/>
    <property type="match status" value="1"/>
</dbReference>
<dbReference type="GO" id="GO:0007062">
    <property type="term" value="P:sister chromatid cohesion"/>
    <property type="evidence" value="ECO:0007669"/>
    <property type="project" value="InterPro"/>
</dbReference>
<dbReference type="PANTHER" id="PTHR12585:SF69">
    <property type="entry name" value="FI11703P"/>
    <property type="match status" value="1"/>
</dbReference>
<dbReference type="OrthoDB" id="10071381at2759"/>
<feature type="region of interest" description="Disordered" evidence="8">
    <location>
        <begin position="461"/>
        <end position="481"/>
    </location>
</feature>
<dbReference type="CDD" id="cd21793">
    <property type="entry name" value="Rad21_Rec8_M_AtSYN1-like"/>
    <property type="match status" value="1"/>
</dbReference>
<keyword evidence="4" id="KW-0131">Cell cycle</keyword>
<comment type="subunit">
    <text evidence="7">Component of the cohesin complex.</text>
</comment>
<dbReference type="PANTHER" id="PTHR12585">
    <property type="entry name" value="SCC1 / RAD21 FAMILY MEMBER"/>
    <property type="match status" value="1"/>
</dbReference>
<gene>
    <name evidence="11" type="ORF">MERR_LOCUS5419</name>
</gene>
<dbReference type="GO" id="GO:0007059">
    <property type="term" value="P:chromosome segregation"/>
    <property type="evidence" value="ECO:0007669"/>
    <property type="project" value="UniProtKB-KW"/>
</dbReference>
<feature type="compositionally biased region" description="Polar residues" evidence="8">
    <location>
        <begin position="468"/>
        <end position="480"/>
    </location>
</feature>
<evidence type="ECO:0000313" key="11">
    <source>
        <dbReference type="EMBL" id="CAA7018184.1"/>
    </source>
</evidence>
<evidence type="ECO:0000259" key="9">
    <source>
        <dbReference type="Pfam" id="PF04824"/>
    </source>
</evidence>
<reference evidence="11" key="1">
    <citation type="submission" date="2020-01" db="EMBL/GenBank/DDBJ databases">
        <authorList>
            <person name="Mishra B."/>
        </authorList>
    </citation>
    <scope>NUCLEOTIDE SEQUENCE [LARGE SCALE GENOMIC DNA]</scope>
</reference>
<keyword evidence="5" id="KW-0159">Chromosome partition</keyword>
<comment type="caution">
    <text evidence="11">The sequence shown here is derived from an EMBL/GenBank/DDBJ whole genome shotgun (WGS) entry which is preliminary data.</text>
</comment>
<comment type="similarity">
    <text evidence="2">Belongs to the rad21 family.</text>
</comment>
<evidence type="ECO:0000256" key="1">
    <source>
        <dbReference type="ARBA" id="ARBA00004123"/>
    </source>
</evidence>
<accession>A0A6D2HYB4</accession>
<feature type="region of interest" description="Disordered" evidence="8">
    <location>
        <begin position="917"/>
        <end position="941"/>
    </location>
</feature>
<evidence type="ECO:0000259" key="10">
    <source>
        <dbReference type="Pfam" id="PF04825"/>
    </source>
</evidence>
<dbReference type="GO" id="GO:0008278">
    <property type="term" value="C:cohesin complex"/>
    <property type="evidence" value="ECO:0007669"/>
    <property type="project" value="InterPro"/>
</dbReference>
<feature type="domain" description="Rad21/Rec8-like protein C-terminal eukaryotic" evidence="9">
    <location>
        <begin position="966"/>
        <end position="1019"/>
    </location>
</feature>
<feature type="compositionally biased region" description="Basic and acidic residues" evidence="8">
    <location>
        <begin position="390"/>
        <end position="400"/>
    </location>
</feature>
<keyword evidence="3" id="KW-0132">Cell division</keyword>
<evidence type="ECO:0000256" key="8">
    <source>
        <dbReference type="SAM" id="MobiDB-lite"/>
    </source>
</evidence>
<name>A0A6D2HYB4_9BRAS</name>
<dbReference type="SUPFAM" id="SSF46785">
    <property type="entry name" value="Winged helix' DNA-binding domain"/>
    <property type="match status" value="1"/>
</dbReference>
<keyword evidence="4" id="KW-0498">Mitosis</keyword>
<dbReference type="EMBL" id="CACVBM020000355">
    <property type="protein sequence ID" value="CAA7018184.1"/>
    <property type="molecule type" value="Genomic_DNA"/>
</dbReference>
<feature type="compositionally biased region" description="Acidic residues" evidence="8">
    <location>
        <begin position="920"/>
        <end position="934"/>
    </location>
</feature>
<evidence type="ECO:0000256" key="7">
    <source>
        <dbReference type="ARBA" id="ARBA00064543"/>
    </source>
</evidence>